<evidence type="ECO:0000313" key="1">
    <source>
        <dbReference type="EMBL" id="TFD81876.1"/>
    </source>
</evidence>
<dbReference type="Proteomes" id="UP000298218">
    <property type="component" value="Unassembled WGS sequence"/>
</dbReference>
<gene>
    <name evidence="1" type="ORF">E3T53_02500</name>
</gene>
<accession>A0A4Y8KXY0</accession>
<dbReference type="OrthoDB" id="5125447at2"/>
<name>A0A4Y8KXY0_9MICO</name>
<dbReference type="AlphaFoldDB" id="A0A4Y8KXY0"/>
<comment type="caution">
    <text evidence="1">The sequence shown here is derived from an EMBL/GenBank/DDBJ whole genome shotgun (WGS) entry which is preliminary data.</text>
</comment>
<keyword evidence="2" id="KW-1185">Reference proteome</keyword>
<proteinExistence type="predicted"/>
<dbReference type="RefSeq" id="WP_134172674.1">
    <property type="nucleotide sequence ID" value="NZ_SODI01000001.1"/>
</dbReference>
<protein>
    <submittedName>
        <fullName evidence="1">Sortase</fullName>
    </submittedName>
</protein>
<evidence type="ECO:0000313" key="2">
    <source>
        <dbReference type="Proteomes" id="UP000298218"/>
    </source>
</evidence>
<sequence>MAKKTFAVIALAVLAIFAVPAAANAVGYVPEDKVAVNGSATAGAALDVIFADGSFGGPGTGERVSFAVSGRGSATLSNFKAATVTTVKSTDAQGAVTLTVTLPTDATGSYTVTGTGLTSGTVGAATLTVASADAGAGTTGDNLAATGFDVPFLLIWSAAGALLLGTALVIVLNIVRRQRANA</sequence>
<dbReference type="EMBL" id="SOHQ01000007">
    <property type="protein sequence ID" value="TFD81876.1"/>
    <property type="molecule type" value="Genomic_DNA"/>
</dbReference>
<reference evidence="1 2" key="1">
    <citation type="submission" date="2019-03" db="EMBL/GenBank/DDBJ databases">
        <title>Genomics of glacier-inhabiting Cryobacterium strains.</title>
        <authorList>
            <person name="Liu Q."/>
            <person name="Xin Y.-H."/>
        </authorList>
    </citation>
    <scope>NUCLEOTIDE SEQUENCE [LARGE SCALE GENOMIC DNA]</scope>
    <source>
        <strain evidence="1 2">CGMCC 1.4292</strain>
    </source>
</reference>
<organism evidence="1 2">
    <name type="scientific">Cryobacterium psychrophilum</name>
    <dbReference type="NCBI Taxonomy" id="41988"/>
    <lineage>
        <taxon>Bacteria</taxon>
        <taxon>Bacillati</taxon>
        <taxon>Actinomycetota</taxon>
        <taxon>Actinomycetes</taxon>
        <taxon>Micrococcales</taxon>
        <taxon>Microbacteriaceae</taxon>
        <taxon>Cryobacterium</taxon>
    </lineage>
</organism>